<evidence type="ECO:0000313" key="2">
    <source>
        <dbReference type="Proteomes" id="UP000092445"/>
    </source>
</evidence>
<evidence type="ECO:0000313" key="1">
    <source>
        <dbReference type="EnsemblMetazoa" id="GPAI038113-PA"/>
    </source>
</evidence>
<proteinExistence type="predicted"/>
<name>A0A1B0A918_GLOPL</name>
<accession>A0A1B0A918</accession>
<sequence>MSNSAMNVSTSHGSVLNAKTLCTKRINLTTSLSSWKREERVGKPNTNVNGTILRPFAVLDRFTKEAKKREGNLVSPRQYIKSCLKYYTGNIITKSSQQKKRVKRHDQVCNNNNSNNNNNRSKHVTAATIQDINLFAIQRNLKNKKNILMQYQST</sequence>
<dbReference type="Proteomes" id="UP000092445">
    <property type="component" value="Unassembled WGS sequence"/>
</dbReference>
<keyword evidence="2" id="KW-1185">Reference proteome</keyword>
<reference evidence="1" key="2">
    <citation type="submission" date="2020-05" db="UniProtKB">
        <authorList>
            <consortium name="EnsemblMetazoa"/>
        </authorList>
    </citation>
    <scope>IDENTIFICATION</scope>
    <source>
        <strain evidence="1">IAEA</strain>
    </source>
</reference>
<dbReference type="AlphaFoldDB" id="A0A1B0A918"/>
<protein>
    <submittedName>
        <fullName evidence="1">Uncharacterized protein</fullName>
    </submittedName>
</protein>
<reference evidence="2" key="1">
    <citation type="submission" date="2014-03" db="EMBL/GenBank/DDBJ databases">
        <authorList>
            <person name="Aksoy S."/>
            <person name="Warren W."/>
            <person name="Wilson R.K."/>
        </authorList>
    </citation>
    <scope>NUCLEOTIDE SEQUENCE [LARGE SCALE GENOMIC DNA]</scope>
    <source>
        <strain evidence="2">IAEA</strain>
    </source>
</reference>
<organism evidence="1 2">
    <name type="scientific">Glossina pallidipes</name>
    <name type="common">Tsetse fly</name>
    <dbReference type="NCBI Taxonomy" id="7398"/>
    <lineage>
        <taxon>Eukaryota</taxon>
        <taxon>Metazoa</taxon>
        <taxon>Ecdysozoa</taxon>
        <taxon>Arthropoda</taxon>
        <taxon>Hexapoda</taxon>
        <taxon>Insecta</taxon>
        <taxon>Pterygota</taxon>
        <taxon>Neoptera</taxon>
        <taxon>Endopterygota</taxon>
        <taxon>Diptera</taxon>
        <taxon>Brachycera</taxon>
        <taxon>Muscomorpha</taxon>
        <taxon>Hippoboscoidea</taxon>
        <taxon>Glossinidae</taxon>
        <taxon>Glossina</taxon>
    </lineage>
</organism>
<dbReference type="VEuPathDB" id="VectorBase:GPAI038113"/>
<dbReference type="EnsemblMetazoa" id="GPAI038113-RA">
    <property type="protein sequence ID" value="GPAI038113-PA"/>
    <property type="gene ID" value="GPAI038113"/>
</dbReference>